<dbReference type="Proteomes" id="UP000003604">
    <property type="component" value="Unassembled WGS sequence"/>
</dbReference>
<comment type="caution">
    <text evidence="1">The sequence shown here is derived from an EMBL/GenBank/DDBJ whole genome shotgun (WGS) entry which is preliminary data.</text>
</comment>
<evidence type="ECO:0000313" key="2">
    <source>
        <dbReference type="Proteomes" id="UP000003604"/>
    </source>
</evidence>
<keyword evidence="2" id="KW-1185">Reference proteome</keyword>
<reference evidence="1 2" key="1">
    <citation type="submission" date="2009-10" db="EMBL/GenBank/DDBJ databases">
        <authorList>
            <consortium name="Los Alamos National Laboratory (LANL)"/>
            <consortium name="National Microbial Pathogen Data Resource (NMPDR)"/>
            <person name="Saunders E.H."/>
            <person name="Munk A.C."/>
            <person name="Tapia R."/>
            <person name="Green L."/>
            <person name="Rogers Y."/>
            <person name="Detter J.C."/>
            <person name="Bruce D."/>
            <person name="Brettin T.S."/>
            <person name="Colwell R.R."/>
            <person name="Huq A."/>
            <person name="Grim C.J."/>
            <person name="Hasan N.A."/>
            <person name="Bartels D."/>
            <person name="Vonstein V."/>
        </authorList>
    </citation>
    <scope>NUCLEOTIDE SEQUENCE [LARGE SCALE GENOMIC DNA]</scope>
    <source>
        <strain evidence="1 2">CIP 101886</strain>
    </source>
</reference>
<accession>D0I9I7</accession>
<gene>
    <name evidence="1" type="ORF">VHA_002524</name>
</gene>
<proteinExistence type="predicted"/>
<dbReference type="AlphaFoldDB" id="D0I9I7"/>
<protein>
    <submittedName>
        <fullName evidence="1">Uncharacterized protein</fullName>
    </submittedName>
</protein>
<evidence type="ECO:0000313" key="1">
    <source>
        <dbReference type="EMBL" id="EEY72102.1"/>
    </source>
</evidence>
<sequence length="40" mass="4341">MVTCREMCQAVRALCILHQGNTHRGIITISMGEVICSPAP</sequence>
<dbReference type="EMBL" id="ADAQ01000012">
    <property type="protein sequence ID" value="EEY72102.1"/>
    <property type="molecule type" value="Genomic_DNA"/>
</dbReference>
<name>D0I9I7_GRIHO</name>
<organism evidence="1 2">
    <name type="scientific">Grimontia hollisae CIP 101886</name>
    <dbReference type="NCBI Taxonomy" id="675812"/>
    <lineage>
        <taxon>Bacteria</taxon>
        <taxon>Pseudomonadati</taxon>
        <taxon>Pseudomonadota</taxon>
        <taxon>Gammaproteobacteria</taxon>
        <taxon>Vibrionales</taxon>
        <taxon>Vibrionaceae</taxon>
        <taxon>Grimontia</taxon>
    </lineage>
</organism>